<dbReference type="EMBL" id="CP060016">
    <property type="protein sequence ID" value="UNC00124.1"/>
    <property type="molecule type" value="Genomic_DNA"/>
</dbReference>
<proteinExistence type="predicted"/>
<sequence length="251" mass="28623">MDIRDSETGDLAELKEEIRLRLIAGFWDYDDLLEWASDSDVVPPDDAAALVRSMWDERITEQAVWTDTGDYGRLKDTFTQLQSEGILSRMCFSCCVTCATSEIDDERTLHPNPPDWYRYREWAYTYFHEQDALRLGESPPQLLLGYSSFRAHPDLPEALVQASYDGDAAAAEEVKERTETMVGQRIVAVAESFGLTTYWSGSRHERIEVAINQWRKPLPPRVSGVVQSQSRSRSAPMRWLGSLLKPRNGNL</sequence>
<keyword evidence="4" id="KW-1185">Reference proteome</keyword>
<reference evidence="3 5" key="3">
    <citation type="journal article" date="2022" name="BMC Genomics">
        <title>Comparative genome analysis of mycobacteria focusing on tRNA and non-coding RNA.</title>
        <authorList>
            <person name="Behra P.R.K."/>
            <person name="Pettersson B.M.F."/>
            <person name="Ramesh M."/>
            <person name="Das S."/>
            <person name="Dasgupta S."/>
            <person name="Kirsebom L.A."/>
        </authorList>
    </citation>
    <scope>NUCLEOTIDE SEQUENCE [LARGE SCALE GENOMIC DNA]</scope>
    <source>
        <strain evidence="3 5">DSM 44677</strain>
    </source>
</reference>
<accession>A0AAX2ZYR7</accession>
<evidence type="ECO:0000313" key="2">
    <source>
        <dbReference type="EMBL" id="BBX89836.1"/>
    </source>
</evidence>
<evidence type="ECO:0000313" key="5">
    <source>
        <dbReference type="Proteomes" id="UP001162885"/>
    </source>
</evidence>
<dbReference type="Proteomes" id="UP000466683">
    <property type="component" value="Chromosome"/>
</dbReference>
<name>A0AAX2ZYR7_9MYCO</name>
<dbReference type="InterPro" id="IPR054186">
    <property type="entry name" value="DUF6891"/>
</dbReference>
<evidence type="ECO:0000313" key="3">
    <source>
        <dbReference type="EMBL" id="UNC00124.1"/>
    </source>
</evidence>
<evidence type="ECO:0000259" key="1">
    <source>
        <dbReference type="Pfam" id="PF21831"/>
    </source>
</evidence>
<dbReference type="EMBL" id="AP022579">
    <property type="protein sequence ID" value="BBX89836.1"/>
    <property type="molecule type" value="Genomic_DNA"/>
</dbReference>
<gene>
    <name evidence="3" type="ORF">H5U98_01295</name>
    <name evidence="2" type="ORF">MBOE_14850</name>
</gene>
<evidence type="ECO:0000313" key="4">
    <source>
        <dbReference type="Proteomes" id="UP000466683"/>
    </source>
</evidence>
<organism evidence="3 5">
    <name type="scientific">Mycolicibacterium boenickei</name>
    <dbReference type="NCBI Taxonomy" id="146017"/>
    <lineage>
        <taxon>Bacteria</taxon>
        <taxon>Bacillati</taxon>
        <taxon>Actinomycetota</taxon>
        <taxon>Actinomycetes</taxon>
        <taxon>Mycobacteriales</taxon>
        <taxon>Mycobacteriaceae</taxon>
        <taxon>Mycolicibacterium</taxon>
    </lineage>
</organism>
<protein>
    <recommendedName>
        <fullName evidence="1">DUF6891 domain-containing protein</fullName>
    </recommendedName>
</protein>
<reference evidence="2" key="2">
    <citation type="submission" date="2020-02" db="EMBL/GenBank/DDBJ databases">
        <authorList>
            <person name="Matsumoto Y."/>
            <person name="Kinjo T."/>
            <person name="Motooka D."/>
            <person name="Nabeya D."/>
            <person name="Jung N."/>
            <person name="Uechi K."/>
            <person name="Horii T."/>
            <person name="Iida T."/>
            <person name="Fujita J."/>
            <person name="Nakamura S."/>
        </authorList>
    </citation>
    <scope>NUCLEOTIDE SEQUENCE</scope>
    <source>
        <strain evidence="2">JCM 15653</strain>
    </source>
</reference>
<dbReference type="Proteomes" id="UP001162885">
    <property type="component" value="Chromosome"/>
</dbReference>
<dbReference type="RefSeq" id="WP_077739886.1">
    <property type="nucleotide sequence ID" value="NZ_AP022579.1"/>
</dbReference>
<dbReference type="Pfam" id="PF21831">
    <property type="entry name" value="DUF6891"/>
    <property type="match status" value="1"/>
</dbReference>
<dbReference type="AlphaFoldDB" id="A0AAX2ZYR7"/>
<reference evidence="2 4" key="1">
    <citation type="journal article" date="2019" name="Emerg. Microbes Infect.">
        <title>Comprehensive subspecies identification of 175 nontuberculous mycobacteria species based on 7547 genomic profiles.</title>
        <authorList>
            <person name="Matsumoto Y."/>
            <person name="Kinjo T."/>
            <person name="Motooka D."/>
            <person name="Nabeya D."/>
            <person name="Jung N."/>
            <person name="Uechi K."/>
            <person name="Horii T."/>
            <person name="Iida T."/>
            <person name="Fujita J."/>
            <person name="Nakamura S."/>
        </authorList>
    </citation>
    <scope>NUCLEOTIDE SEQUENCE [LARGE SCALE GENOMIC DNA]</scope>
    <source>
        <strain evidence="2 4">JCM 15653</strain>
    </source>
</reference>
<feature type="domain" description="DUF6891" evidence="1">
    <location>
        <begin position="11"/>
        <end position="216"/>
    </location>
</feature>